<dbReference type="SUPFAM" id="SSF110849">
    <property type="entry name" value="ParB/Sulfiredoxin"/>
    <property type="match status" value="1"/>
</dbReference>
<dbReference type="Gene3D" id="3.90.1530.10">
    <property type="entry name" value="Conserved hypothetical protein from pyrococcus furiosus pfu- 392566-001, ParB domain"/>
    <property type="match status" value="1"/>
</dbReference>
<dbReference type="SMART" id="SM00470">
    <property type="entry name" value="ParB"/>
    <property type="match status" value="1"/>
</dbReference>
<keyword evidence="4" id="KW-1185">Reference proteome</keyword>
<evidence type="ECO:0000259" key="2">
    <source>
        <dbReference type="SMART" id="SM00470"/>
    </source>
</evidence>
<dbReference type="InterPro" id="IPR036086">
    <property type="entry name" value="ParB/Sulfiredoxin_sf"/>
</dbReference>
<evidence type="ECO:0000256" key="1">
    <source>
        <dbReference type="SAM" id="MobiDB-lite"/>
    </source>
</evidence>
<name>A0ABN2QMM1_9PSEU</name>
<protein>
    <submittedName>
        <fullName evidence="3">ParB N-terminal domain-containing protein</fullName>
    </submittedName>
</protein>
<sequence>MPSDPHSGLSSESWDEARSRARGSGTTSVLLGRLLSADSPRLSGENPAHTRMLATSGALMPPIVVHRQTMRVIDGTHRLAAAKLRGEEWIEVQFFDGTPEEAFLVAVETNTERGLPLSIAERETAAMRVLASFPQWSDRAIAAKTGLAARTVKRIRDSTTTKDQQTDARIGRDGRVRPLNSVEGRLRASAVISSRPEASLRAVAKEAGISVATAHDVRRRVQRGESPIPDGLAPADAGEPIPRPARPLPTREADPVGAGLDQLWEKISKDPALRFSDSGRALLRWLSFHAITTAELERLMESVPDYGTGAVALLATQCADTWRQFAEKLAERDRASA</sequence>
<comment type="caution">
    <text evidence="3">The sequence shown here is derived from an EMBL/GenBank/DDBJ whole genome shotgun (WGS) entry which is preliminary data.</text>
</comment>
<feature type="domain" description="ParB-like N-terminal" evidence="2">
    <location>
        <begin position="27"/>
        <end position="111"/>
    </location>
</feature>
<evidence type="ECO:0000313" key="4">
    <source>
        <dbReference type="Proteomes" id="UP001501116"/>
    </source>
</evidence>
<dbReference type="InterPro" id="IPR003115">
    <property type="entry name" value="ParB_N"/>
</dbReference>
<organism evidence="3 4">
    <name type="scientific">Amycolatopsis minnesotensis</name>
    <dbReference type="NCBI Taxonomy" id="337894"/>
    <lineage>
        <taxon>Bacteria</taxon>
        <taxon>Bacillati</taxon>
        <taxon>Actinomycetota</taxon>
        <taxon>Actinomycetes</taxon>
        <taxon>Pseudonocardiales</taxon>
        <taxon>Pseudonocardiaceae</taxon>
        <taxon>Amycolatopsis</taxon>
    </lineage>
</organism>
<dbReference type="Proteomes" id="UP001501116">
    <property type="component" value="Unassembled WGS sequence"/>
</dbReference>
<feature type="region of interest" description="Disordered" evidence="1">
    <location>
        <begin position="1"/>
        <end position="22"/>
    </location>
</feature>
<evidence type="ECO:0000313" key="3">
    <source>
        <dbReference type="EMBL" id="GAA1954826.1"/>
    </source>
</evidence>
<reference evidence="3 4" key="1">
    <citation type="journal article" date="2019" name="Int. J. Syst. Evol. Microbiol.">
        <title>The Global Catalogue of Microorganisms (GCM) 10K type strain sequencing project: providing services to taxonomists for standard genome sequencing and annotation.</title>
        <authorList>
            <consortium name="The Broad Institute Genomics Platform"/>
            <consortium name="The Broad Institute Genome Sequencing Center for Infectious Disease"/>
            <person name="Wu L."/>
            <person name="Ma J."/>
        </authorList>
    </citation>
    <scope>NUCLEOTIDE SEQUENCE [LARGE SCALE GENOMIC DNA]</scope>
    <source>
        <strain evidence="3 4">JCM 14545</strain>
    </source>
</reference>
<dbReference type="EMBL" id="BAAANN010000008">
    <property type="protein sequence ID" value="GAA1954826.1"/>
    <property type="molecule type" value="Genomic_DNA"/>
</dbReference>
<gene>
    <name evidence="3" type="ORF">GCM10009754_25520</name>
</gene>
<feature type="region of interest" description="Disordered" evidence="1">
    <location>
        <begin position="222"/>
        <end position="241"/>
    </location>
</feature>
<accession>A0ABN2QMM1</accession>
<proteinExistence type="predicted"/>